<evidence type="ECO:0000259" key="1">
    <source>
        <dbReference type="Pfam" id="PF03372"/>
    </source>
</evidence>
<sequence>MKKFILALFLAFQIFSYSKEFRIMTYNIYGGRLTNPKEISDGIKKYEPDYIALQEVDKNTIRSSFKDFTKEMADNLGYKYYYFQKALDYQNGEFGISVISKYPIKNLYIHELPSTGAEKRQVIVTKLNDSLCIVNTHLGFGDDNKKQVLDLLKVIDYVPGEEKIVCGDFNLTPDTQEYNEICKEYIDTYNEKSEKRIDYIFLKKGENISIDEAKFVNVKNDKGEELSDHRPYIVKLDMKQDIDKKSTEINKH</sequence>
<evidence type="ECO:0000313" key="3">
    <source>
        <dbReference type="Proteomes" id="UP000033103"/>
    </source>
</evidence>
<feature type="domain" description="Endonuclease/exonuclease/phosphatase" evidence="1">
    <location>
        <begin position="24"/>
        <end position="205"/>
    </location>
</feature>
<dbReference type="SUPFAM" id="SSF56219">
    <property type="entry name" value="DNase I-like"/>
    <property type="match status" value="1"/>
</dbReference>
<dbReference type="InterPro" id="IPR005135">
    <property type="entry name" value="Endo/exonuclease/phosphatase"/>
</dbReference>
<dbReference type="InterPro" id="IPR036691">
    <property type="entry name" value="Endo/exonu/phosph_ase_sf"/>
</dbReference>
<dbReference type="GO" id="GO:0016020">
    <property type="term" value="C:membrane"/>
    <property type="evidence" value="ECO:0007669"/>
    <property type="project" value="GOC"/>
</dbReference>
<dbReference type="KEGG" id="sns:VC03_01310"/>
<dbReference type="PANTHER" id="PTHR14859:SF1">
    <property type="entry name" value="PGAP2-INTERACTING PROTEIN"/>
    <property type="match status" value="1"/>
</dbReference>
<dbReference type="OrthoDB" id="155529at2"/>
<dbReference type="EMBL" id="CP011280">
    <property type="protein sequence ID" value="AKC95213.1"/>
    <property type="molecule type" value="Genomic_DNA"/>
</dbReference>
<organism evidence="2 3">
    <name type="scientific">Sneathia vaginalis</name>
    <dbReference type="NCBI Taxonomy" id="187101"/>
    <lineage>
        <taxon>Bacteria</taxon>
        <taxon>Fusobacteriati</taxon>
        <taxon>Fusobacteriota</taxon>
        <taxon>Fusobacteriia</taxon>
        <taxon>Fusobacteriales</taxon>
        <taxon>Leptotrichiaceae</taxon>
        <taxon>Sneathia</taxon>
    </lineage>
</organism>
<dbReference type="HOGENOM" id="CLU_060500_4_1_0"/>
<dbReference type="Pfam" id="PF03372">
    <property type="entry name" value="Exo_endo_phos"/>
    <property type="match status" value="1"/>
</dbReference>
<dbReference type="STRING" id="187101.VC03_01310"/>
<dbReference type="Gene3D" id="3.60.10.10">
    <property type="entry name" value="Endonuclease/exonuclease/phosphatase"/>
    <property type="match status" value="1"/>
</dbReference>
<reference evidence="2 3" key="1">
    <citation type="journal article" date="2012" name="BMC Genomics">
        <title>Genomic sequence analysis and characterization of Sneathia amnii sp. nov.</title>
        <authorList>
            <consortium name="Vaginal Microbiome Consortium (additional members)"/>
            <person name="Harwich M.D.Jr."/>
            <person name="Serrano M.G."/>
            <person name="Fettweis J.M."/>
            <person name="Alves J.M."/>
            <person name="Reimers M.A."/>
            <person name="Buck G.A."/>
            <person name="Jefferson K.K."/>
        </authorList>
    </citation>
    <scope>NUCLEOTIDE SEQUENCE [LARGE SCALE GENOMIC DNA]</scope>
    <source>
        <strain evidence="2 3">SN35</strain>
    </source>
</reference>
<dbReference type="PANTHER" id="PTHR14859">
    <property type="entry name" value="CALCOFLUOR WHITE HYPERSENSITIVE PROTEIN PRECURSOR"/>
    <property type="match status" value="1"/>
</dbReference>
<dbReference type="GO" id="GO:0003824">
    <property type="term" value="F:catalytic activity"/>
    <property type="evidence" value="ECO:0007669"/>
    <property type="project" value="InterPro"/>
</dbReference>
<protein>
    <recommendedName>
        <fullName evidence="1">Endonuclease/exonuclease/phosphatase domain-containing protein</fullName>
    </recommendedName>
</protein>
<dbReference type="AlphaFoldDB" id="A0A0E3UUE4"/>
<dbReference type="RefSeq" id="WP_046328319.1">
    <property type="nucleotide sequence ID" value="NZ_CP011280.1"/>
</dbReference>
<proteinExistence type="predicted"/>
<evidence type="ECO:0000313" key="2">
    <source>
        <dbReference type="EMBL" id="AKC95213.1"/>
    </source>
</evidence>
<dbReference type="Proteomes" id="UP000033103">
    <property type="component" value="Chromosome"/>
</dbReference>
<keyword evidence="3" id="KW-1185">Reference proteome</keyword>
<dbReference type="InterPro" id="IPR051916">
    <property type="entry name" value="GPI-anchor_lipid_remodeler"/>
</dbReference>
<gene>
    <name evidence="2" type="ORF">VC03_01310</name>
</gene>
<dbReference type="GO" id="GO:0006506">
    <property type="term" value="P:GPI anchor biosynthetic process"/>
    <property type="evidence" value="ECO:0007669"/>
    <property type="project" value="TreeGrafter"/>
</dbReference>
<accession>A0A0E3UUE4</accession>
<name>A0A0E3UUE4_9FUSO</name>
<dbReference type="PATRIC" id="fig|1069640.6.peg.248"/>